<sequence>MLQVRDLLSTVSTHFYSNPYPKGFSSTIIVQACMLKRIYLVYTRQFSVGLNGINALMHGMAVFLRGMKDVTEDLYYLFTVNTRGYSECK</sequence>
<dbReference type="Proteomes" id="UP001060215">
    <property type="component" value="Chromosome 12"/>
</dbReference>
<keyword evidence="2" id="KW-1185">Reference proteome</keyword>
<organism evidence="1 2">
    <name type="scientific">Camellia lanceoleosa</name>
    <dbReference type="NCBI Taxonomy" id="1840588"/>
    <lineage>
        <taxon>Eukaryota</taxon>
        <taxon>Viridiplantae</taxon>
        <taxon>Streptophyta</taxon>
        <taxon>Embryophyta</taxon>
        <taxon>Tracheophyta</taxon>
        <taxon>Spermatophyta</taxon>
        <taxon>Magnoliopsida</taxon>
        <taxon>eudicotyledons</taxon>
        <taxon>Gunneridae</taxon>
        <taxon>Pentapetalae</taxon>
        <taxon>asterids</taxon>
        <taxon>Ericales</taxon>
        <taxon>Theaceae</taxon>
        <taxon>Camellia</taxon>
    </lineage>
</organism>
<evidence type="ECO:0000313" key="2">
    <source>
        <dbReference type="Proteomes" id="UP001060215"/>
    </source>
</evidence>
<reference evidence="1 2" key="1">
    <citation type="journal article" date="2022" name="Plant J.">
        <title>Chromosome-level genome of Camellia lanceoleosa provides a valuable resource for understanding genome evolution and self-incompatibility.</title>
        <authorList>
            <person name="Gong W."/>
            <person name="Xiao S."/>
            <person name="Wang L."/>
            <person name="Liao Z."/>
            <person name="Chang Y."/>
            <person name="Mo W."/>
            <person name="Hu G."/>
            <person name="Li W."/>
            <person name="Zhao G."/>
            <person name="Zhu H."/>
            <person name="Hu X."/>
            <person name="Ji K."/>
            <person name="Xiang X."/>
            <person name="Song Q."/>
            <person name="Yuan D."/>
            <person name="Jin S."/>
            <person name="Zhang L."/>
        </authorList>
    </citation>
    <scope>NUCLEOTIDE SEQUENCE [LARGE SCALE GENOMIC DNA]</scope>
    <source>
        <strain evidence="1">SQ_2022a</strain>
    </source>
</reference>
<accession>A0ACC0FYB6</accession>
<proteinExistence type="predicted"/>
<evidence type="ECO:0000313" key="1">
    <source>
        <dbReference type="EMBL" id="KAI7993408.1"/>
    </source>
</evidence>
<dbReference type="EMBL" id="CM045769">
    <property type="protein sequence ID" value="KAI7993408.1"/>
    <property type="molecule type" value="Genomic_DNA"/>
</dbReference>
<name>A0ACC0FYB6_9ERIC</name>
<protein>
    <submittedName>
        <fullName evidence="1">Uncharacterized protein</fullName>
    </submittedName>
</protein>
<comment type="caution">
    <text evidence="1">The sequence shown here is derived from an EMBL/GenBank/DDBJ whole genome shotgun (WGS) entry which is preliminary data.</text>
</comment>
<gene>
    <name evidence="1" type="ORF">LOK49_LG11G02162</name>
</gene>